<name>A0A2P2J5J4_RHIMU</name>
<reference evidence="1" key="1">
    <citation type="submission" date="2018-02" db="EMBL/GenBank/DDBJ databases">
        <title>Rhizophora mucronata_Transcriptome.</title>
        <authorList>
            <person name="Meera S.P."/>
            <person name="Sreeshan A."/>
            <person name="Augustine A."/>
        </authorList>
    </citation>
    <scope>NUCLEOTIDE SEQUENCE</scope>
    <source>
        <tissue evidence="1">Leaf</tissue>
    </source>
</reference>
<dbReference type="EMBL" id="GGEC01008184">
    <property type="protein sequence ID" value="MBW88667.1"/>
    <property type="molecule type" value="Transcribed_RNA"/>
</dbReference>
<dbReference type="AlphaFoldDB" id="A0A2P2J5J4"/>
<organism evidence="1">
    <name type="scientific">Rhizophora mucronata</name>
    <name type="common">Asiatic mangrove</name>
    <dbReference type="NCBI Taxonomy" id="61149"/>
    <lineage>
        <taxon>Eukaryota</taxon>
        <taxon>Viridiplantae</taxon>
        <taxon>Streptophyta</taxon>
        <taxon>Embryophyta</taxon>
        <taxon>Tracheophyta</taxon>
        <taxon>Spermatophyta</taxon>
        <taxon>Magnoliopsida</taxon>
        <taxon>eudicotyledons</taxon>
        <taxon>Gunneridae</taxon>
        <taxon>Pentapetalae</taxon>
        <taxon>rosids</taxon>
        <taxon>fabids</taxon>
        <taxon>Malpighiales</taxon>
        <taxon>Rhizophoraceae</taxon>
        <taxon>Rhizophora</taxon>
    </lineage>
</organism>
<proteinExistence type="predicted"/>
<evidence type="ECO:0000313" key="1">
    <source>
        <dbReference type="EMBL" id="MBW88667.1"/>
    </source>
</evidence>
<keyword evidence="1" id="KW-0689">Ribosomal protein</keyword>
<sequence length="16" mass="1872">MATKMWAAKLGEGWEY</sequence>
<protein>
    <submittedName>
        <fullName evidence="1">Ribosomal protein</fullName>
    </submittedName>
</protein>
<accession>A0A2P2J5J4</accession>
<dbReference type="GO" id="GO:0005840">
    <property type="term" value="C:ribosome"/>
    <property type="evidence" value="ECO:0007669"/>
    <property type="project" value="UniProtKB-KW"/>
</dbReference>
<keyword evidence="1" id="KW-0687">Ribonucleoprotein</keyword>